<sequence length="330" mass="35854">MIVFITAQLDLDPRFIDACLAARDHDENLPLYPISTTETPVSPSKATRLTDNYPNAYSDFYGFSTACVYKSGPDWPAREGPQDPWRGVVCEPRPVHGHAAIQPTWVSIGTRICDELESAGVTWTCVNPLAYANAGEPAPFCPLIICVGVNPGSLLYEAAVAAAAIVKTILTDAGFPDIEVAFVESVVTRLVAGPKRLSFNPLSVTVPGLLKPFTPALGLSIAPRKYPHYEGTAGLYFRLSKDHDRVAVLTCAHVARPPAVYPNTGMAYGLNEGSQPREEMEIVVLGVFGYDNAVKAMFATIRDRLRAIDLWNDALRQIGAPRRGREGERG</sequence>
<protein>
    <submittedName>
        <fullName evidence="1">Uncharacterized protein</fullName>
    </submittedName>
</protein>
<dbReference type="OrthoDB" id="5424209at2759"/>
<keyword evidence="2" id="KW-1185">Reference proteome</keyword>
<organism evidence="1 2">
    <name type="scientific">Sphagnurus paluster</name>
    <dbReference type="NCBI Taxonomy" id="117069"/>
    <lineage>
        <taxon>Eukaryota</taxon>
        <taxon>Fungi</taxon>
        <taxon>Dikarya</taxon>
        <taxon>Basidiomycota</taxon>
        <taxon>Agaricomycotina</taxon>
        <taxon>Agaricomycetes</taxon>
        <taxon>Agaricomycetidae</taxon>
        <taxon>Agaricales</taxon>
        <taxon>Tricholomatineae</taxon>
        <taxon>Lyophyllaceae</taxon>
        <taxon>Sphagnurus</taxon>
    </lineage>
</organism>
<accession>A0A9P7FM93</accession>
<dbReference type="AlphaFoldDB" id="A0A9P7FM93"/>
<evidence type="ECO:0000313" key="1">
    <source>
        <dbReference type="EMBL" id="KAG5634427.1"/>
    </source>
</evidence>
<name>A0A9P7FM93_9AGAR</name>
<reference evidence="1" key="2">
    <citation type="submission" date="2021-10" db="EMBL/GenBank/DDBJ databases">
        <title>Phylogenomics reveals ancestral predisposition of the termite-cultivated fungus Termitomyces towards a domesticated lifestyle.</title>
        <authorList>
            <person name="Auxier B."/>
            <person name="Grum-Grzhimaylo A."/>
            <person name="Cardenas M.E."/>
            <person name="Lodge J.D."/>
            <person name="Laessoe T."/>
            <person name="Pedersen O."/>
            <person name="Smith M.E."/>
            <person name="Kuyper T.W."/>
            <person name="Franco-Molano E.A."/>
            <person name="Baroni T.J."/>
            <person name="Aanen D.K."/>
        </authorList>
    </citation>
    <scope>NUCLEOTIDE SEQUENCE</scope>
    <source>
        <strain evidence="1">D49</strain>
    </source>
</reference>
<comment type="caution">
    <text evidence="1">The sequence shown here is derived from an EMBL/GenBank/DDBJ whole genome shotgun (WGS) entry which is preliminary data.</text>
</comment>
<dbReference type="Proteomes" id="UP000717328">
    <property type="component" value="Unassembled WGS sequence"/>
</dbReference>
<evidence type="ECO:0000313" key="2">
    <source>
        <dbReference type="Proteomes" id="UP000717328"/>
    </source>
</evidence>
<reference evidence="1" key="1">
    <citation type="submission" date="2021-02" db="EMBL/GenBank/DDBJ databases">
        <authorList>
            <person name="Nieuwenhuis M."/>
            <person name="Van De Peppel L.J.J."/>
        </authorList>
    </citation>
    <scope>NUCLEOTIDE SEQUENCE</scope>
    <source>
        <strain evidence="1">D49</strain>
    </source>
</reference>
<proteinExistence type="predicted"/>
<gene>
    <name evidence="1" type="ORF">H0H81_002042</name>
</gene>
<dbReference type="EMBL" id="JABCKI010006419">
    <property type="protein sequence ID" value="KAG5634427.1"/>
    <property type="molecule type" value="Genomic_DNA"/>
</dbReference>